<evidence type="ECO:0000256" key="4">
    <source>
        <dbReference type="ARBA" id="ARBA00023316"/>
    </source>
</evidence>
<accession>A0A1H5QRP2</accession>
<dbReference type="SUPFAM" id="SSF55846">
    <property type="entry name" value="N-acetylmuramoyl-L-alanine amidase-like"/>
    <property type="match status" value="1"/>
</dbReference>
<feature type="signal peptide" evidence="5">
    <location>
        <begin position="1"/>
        <end position="27"/>
    </location>
</feature>
<comment type="catalytic activity">
    <reaction evidence="1">
        <text>Hydrolyzes the link between N-acetylmuramoyl residues and L-amino acid residues in certain cell-wall glycopeptides.</text>
        <dbReference type="EC" id="3.5.1.28"/>
    </reaction>
</comment>
<dbReference type="Gene3D" id="3.40.80.10">
    <property type="entry name" value="Peptidoglycan recognition protein-like"/>
    <property type="match status" value="1"/>
</dbReference>
<name>A0A1H5QRP2_9PSEU</name>
<dbReference type="GO" id="GO:0071555">
    <property type="term" value="P:cell wall organization"/>
    <property type="evidence" value="ECO:0007669"/>
    <property type="project" value="UniProtKB-KW"/>
</dbReference>
<evidence type="ECO:0000256" key="5">
    <source>
        <dbReference type="SAM" id="SignalP"/>
    </source>
</evidence>
<evidence type="ECO:0000256" key="1">
    <source>
        <dbReference type="ARBA" id="ARBA00001561"/>
    </source>
</evidence>
<keyword evidence="5" id="KW-0732">Signal</keyword>
<reference evidence="8" key="1">
    <citation type="submission" date="2016-10" db="EMBL/GenBank/DDBJ databases">
        <authorList>
            <person name="Varghese N."/>
            <person name="Submissions S."/>
        </authorList>
    </citation>
    <scope>NUCLEOTIDE SEQUENCE [LARGE SCALE GENOMIC DNA]</scope>
    <source>
        <strain evidence="8">DSM 44654</strain>
    </source>
</reference>
<evidence type="ECO:0000313" key="7">
    <source>
        <dbReference type="EMBL" id="SEF28780.1"/>
    </source>
</evidence>
<sequence length="422" mass="45408">MATPVKSLTAAVFALALSVAVPGTARAQETPECPANLVCRFAAAAYERTSGGDANAYGNYDRANRPADGQQIQYIVIHDTEGVPGSGASPYDQAIATFREPSSGSSAHYVIRSSDGQVTQMVPTKDVAWHAGNWTMNEHSIGIEHEGIAAQGSTWYTEQMYQASANLVKYLAAKYHIPLDRQHILGHEDITRERTENFAAAHWDPGPYWDWPHYMDLLGAPIEAGGPADSPAVMINPGHAHGVNFVALHTASDAASPLITDPVVHPDGSAGTTAIDDWSDKAVAGRTYSLAGEQGDWTAIWYGGQKAWFANPGHSVTVPAKARRVTAATSVPLYGRAFPEQSEYPADIPFDPIWTVGAIPWTLPAGQSYVVTGEFRAENYYARFDPAGVPANHTLVTGATTYLQLSYNHRVVYVKAADVQPC</sequence>
<dbReference type="EMBL" id="FNUJ01000004">
    <property type="protein sequence ID" value="SEF28780.1"/>
    <property type="molecule type" value="Genomic_DNA"/>
</dbReference>
<dbReference type="Pfam" id="PF01510">
    <property type="entry name" value="Amidase_2"/>
    <property type="match status" value="1"/>
</dbReference>
<dbReference type="InterPro" id="IPR036505">
    <property type="entry name" value="Amidase/PGRP_sf"/>
</dbReference>
<dbReference type="STRING" id="218821.SAMN05421837_104315"/>
<feature type="chain" id="PRO_5011451170" description="N-acetylmuramoyl-L-alanine amidase" evidence="5">
    <location>
        <begin position="28"/>
        <end position="422"/>
    </location>
</feature>
<dbReference type="Proteomes" id="UP000198878">
    <property type="component" value="Unassembled WGS sequence"/>
</dbReference>
<dbReference type="SMART" id="SM00644">
    <property type="entry name" value="Ami_2"/>
    <property type="match status" value="1"/>
</dbReference>
<dbReference type="FunFam" id="3.40.80.10:FF:000006">
    <property type="entry name" value="N-acetylmuramoyl-L-alanine amidase"/>
    <property type="match status" value="1"/>
</dbReference>
<dbReference type="RefSeq" id="WP_244180315.1">
    <property type="nucleotide sequence ID" value="NZ_FNUJ01000004.1"/>
</dbReference>
<dbReference type="GO" id="GO:0008745">
    <property type="term" value="F:N-acetylmuramoyl-L-alanine amidase activity"/>
    <property type="evidence" value="ECO:0007669"/>
    <property type="project" value="UniProtKB-EC"/>
</dbReference>
<gene>
    <name evidence="7" type="ORF">SAMN05421837_104315</name>
</gene>
<feature type="domain" description="N-acetylmuramoyl-L-alanine amidase" evidence="6">
    <location>
        <begin position="60"/>
        <end position="206"/>
    </location>
</feature>
<organism evidence="7 8">
    <name type="scientific">Amycolatopsis pretoriensis</name>
    <dbReference type="NCBI Taxonomy" id="218821"/>
    <lineage>
        <taxon>Bacteria</taxon>
        <taxon>Bacillati</taxon>
        <taxon>Actinomycetota</taxon>
        <taxon>Actinomycetes</taxon>
        <taxon>Pseudonocardiales</taxon>
        <taxon>Pseudonocardiaceae</taxon>
        <taxon>Amycolatopsis</taxon>
    </lineage>
</organism>
<keyword evidence="3" id="KW-0378">Hydrolase</keyword>
<dbReference type="PANTHER" id="PTHR30417">
    <property type="entry name" value="N-ACETYLMURAMOYL-L-ALANINE AMIDASE AMID"/>
    <property type="match status" value="1"/>
</dbReference>
<dbReference type="AlphaFoldDB" id="A0A1H5QRP2"/>
<dbReference type="InterPro" id="IPR051206">
    <property type="entry name" value="NAMLAA_amidase_2"/>
</dbReference>
<dbReference type="GO" id="GO:0009253">
    <property type="term" value="P:peptidoglycan catabolic process"/>
    <property type="evidence" value="ECO:0007669"/>
    <property type="project" value="InterPro"/>
</dbReference>
<dbReference type="InterPro" id="IPR002502">
    <property type="entry name" value="Amidase_domain"/>
</dbReference>
<dbReference type="GO" id="GO:0009254">
    <property type="term" value="P:peptidoglycan turnover"/>
    <property type="evidence" value="ECO:0007669"/>
    <property type="project" value="TreeGrafter"/>
</dbReference>
<evidence type="ECO:0000256" key="3">
    <source>
        <dbReference type="ARBA" id="ARBA00022801"/>
    </source>
</evidence>
<dbReference type="PANTHER" id="PTHR30417:SF1">
    <property type="entry name" value="N-ACETYLMURAMOYL-L-ALANINE AMIDASE AMID"/>
    <property type="match status" value="1"/>
</dbReference>
<keyword evidence="4" id="KW-0961">Cell wall biogenesis/degradation</keyword>
<evidence type="ECO:0000313" key="8">
    <source>
        <dbReference type="Proteomes" id="UP000198878"/>
    </source>
</evidence>
<dbReference type="CDD" id="cd06583">
    <property type="entry name" value="PGRP"/>
    <property type="match status" value="1"/>
</dbReference>
<protein>
    <recommendedName>
        <fullName evidence="2">N-acetylmuramoyl-L-alanine amidase</fullName>
        <ecNumber evidence="2">3.5.1.28</ecNumber>
    </recommendedName>
</protein>
<evidence type="ECO:0000256" key="2">
    <source>
        <dbReference type="ARBA" id="ARBA00011901"/>
    </source>
</evidence>
<evidence type="ECO:0000259" key="6">
    <source>
        <dbReference type="SMART" id="SM00644"/>
    </source>
</evidence>
<dbReference type="EC" id="3.5.1.28" evidence="2"/>
<keyword evidence="8" id="KW-1185">Reference proteome</keyword>
<proteinExistence type="predicted"/>